<protein>
    <submittedName>
        <fullName evidence="2">Uncharacterized protein</fullName>
    </submittedName>
</protein>
<evidence type="ECO:0000313" key="2">
    <source>
        <dbReference type="EMBL" id="PVD23897.1"/>
    </source>
</evidence>
<evidence type="ECO:0000313" key="3">
    <source>
        <dbReference type="Proteomes" id="UP000245119"/>
    </source>
</evidence>
<name>A0A2T7NRU7_POMCA</name>
<proteinExistence type="predicted"/>
<feature type="compositionally biased region" description="Basic and acidic residues" evidence="1">
    <location>
        <begin position="186"/>
        <end position="209"/>
    </location>
</feature>
<feature type="region of interest" description="Disordered" evidence="1">
    <location>
        <begin position="113"/>
        <end position="137"/>
    </location>
</feature>
<dbReference type="Proteomes" id="UP000245119">
    <property type="component" value="Linkage Group LG10"/>
</dbReference>
<feature type="compositionally biased region" description="Basic and acidic residues" evidence="1">
    <location>
        <begin position="113"/>
        <end position="134"/>
    </location>
</feature>
<gene>
    <name evidence="2" type="ORF">C0Q70_17172</name>
</gene>
<comment type="caution">
    <text evidence="2">The sequence shown here is derived from an EMBL/GenBank/DDBJ whole genome shotgun (WGS) entry which is preliminary data.</text>
</comment>
<organism evidence="2 3">
    <name type="scientific">Pomacea canaliculata</name>
    <name type="common">Golden apple snail</name>
    <dbReference type="NCBI Taxonomy" id="400727"/>
    <lineage>
        <taxon>Eukaryota</taxon>
        <taxon>Metazoa</taxon>
        <taxon>Spiralia</taxon>
        <taxon>Lophotrochozoa</taxon>
        <taxon>Mollusca</taxon>
        <taxon>Gastropoda</taxon>
        <taxon>Caenogastropoda</taxon>
        <taxon>Architaenioglossa</taxon>
        <taxon>Ampullarioidea</taxon>
        <taxon>Ampullariidae</taxon>
        <taxon>Pomacea</taxon>
    </lineage>
</organism>
<dbReference type="AlphaFoldDB" id="A0A2T7NRU7"/>
<evidence type="ECO:0000256" key="1">
    <source>
        <dbReference type="SAM" id="MobiDB-lite"/>
    </source>
</evidence>
<feature type="region of interest" description="Disordered" evidence="1">
    <location>
        <begin position="169"/>
        <end position="209"/>
    </location>
</feature>
<reference evidence="2 3" key="1">
    <citation type="submission" date="2018-04" db="EMBL/GenBank/DDBJ databases">
        <title>The genome of golden apple snail Pomacea canaliculata provides insight into stress tolerance and invasive adaptation.</title>
        <authorList>
            <person name="Liu C."/>
            <person name="Liu B."/>
            <person name="Ren Y."/>
            <person name="Zhang Y."/>
            <person name="Wang H."/>
            <person name="Li S."/>
            <person name="Jiang F."/>
            <person name="Yin L."/>
            <person name="Zhang G."/>
            <person name="Qian W."/>
            <person name="Fan W."/>
        </authorList>
    </citation>
    <scope>NUCLEOTIDE SEQUENCE [LARGE SCALE GENOMIC DNA]</scope>
    <source>
        <strain evidence="2">SZHN2017</strain>
        <tissue evidence="2">Muscle</tissue>
    </source>
</reference>
<keyword evidence="3" id="KW-1185">Reference proteome</keyword>
<sequence length="209" mass="23072">MEEFNVCRGTGGLSPCPTFGPVFANSVAPRNVLPVDEFRVLHRQSAWLRLTAAEAVKWNDAQLHGADGDHNTRQTQRCAVPQRPAGGARRSTHDSLADTLLHPAYSLTERCRVGGRERERRRESTPRAMLEEHGSQGSTLSVVTMAVATPACLQVCGCHTDRQAAAPAATATLPSTQHRSGCCTRKSQEPRDAWKQTSQRERELGEWRY</sequence>
<accession>A0A2T7NRU7</accession>
<dbReference type="EMBL" id="PZQS01000010">
    <property type="protein sequence ID" value="PVD23897.1"/>
    <property type="molecule type" value="Genomic_DNA"/>
</dbReference>